<dbReference type="PRINTS" id="PR00133">
    <property type="entry name" value="GLHYDRLASE3"/>
</dbReference>
<name>A0A5C4SEU9_9FLAO</name>
<dbReference type="Pfam" id="PF00933">
    <property type="entry name" value="Glyco_hydro_3"/>
    <property type="match status" value="1"/>
</dbReference>
<dbReference type="Proteomes" id="UP000308713">
    <property type="component" value="Unassembled WGS sequence"/>
</dbReference>
<dbReference type="InterPro" id="IPR050288">
    <property type="entry name" value="Cellulose_deg_GH3"/>
</dbReference>
<dbReference type="FunFam" id="2.60.40.10:FF:000495">
    <property type="entry name" value="Periplasmic beta-glucosidase"/>
    <property type="match status" value="1"/>
</dbReference>
<dbReference type="InterPro" id="IPR001764">
    <property type="entry name" value="Glyco_hydro_3_N"/>
</dbReference>
<dbReference type="SMART" id="SM01217">
    <property type="entry name" value="Fn3_like"/>
    <property type="match status" value="1"/>
</dbReference>
<reference evidence="4 5" key="1">
    <citation type="submission" date="2019-05" db="EMBL/GenBank/DDBJ databases">
        <title>Tamlana fucoidanivorans sp. nov., isolated from the surface of algae collected from Fujian province in China.</title>
        <authorList>
            <person name="Li J."/>
        </authorList>
    </citation>
    <scope>NUCLEOTIDE SEQUENCE [LARGE SCALE GENOMIC DNA]</scope>
    <source>
        <strain evidence="4 5">CW2-9</strain>
    </source>
</reference>
<feature type="domain" description="Fibronectin type III-like" evidence="3">
    <location>
        <begin position="655"/>
        <end position="723"/>
    </location>
</feature>
<dbReference type="PANTHER" id="PTHR42715:SF10">
    <property type="entry name" value="BETA-GLUCOSIDASE"/>
    <property type="match status" value="1"/>
</dbReference>
<dbReference type="RefSeq" id="WP_139698756.1">
    <property type="nucleotide sequence ID" value="NZ_CP074074.1"/>
</dbReference>
<evidence type="ECO:0000256" key="2">
    <source>
        <dbReference type="ARBA" id="ARBA00022801"/>
    </source>
</evidence>
<dbReference type="PANTHER" id="PTHR42715">
    <property type="entry name" value="BETA-GLUCOSIDASE"/>
    <property type="match status" value="1"/>
</dbReference>
<gene>
    <name evidence="4" type="ORF">FGF67_15925</name>
</gene>
<keyword evidence="5" id="KW-1185">Reference proteome</keyword>
<dbReference type="AlphaFoldDB" id="A0A5C4SEU9"/>
<comment type="similarity">
    <text evidence="1">Belongs to the glycosyl hydrolase 3 family.</text>
</comment>
<organism evidence="4 5">
    <name type="scientific">Allotamlana fucoidanivorans</name>
    <dbReference type="NCBI Taxonomy" id="2583814"/>
    <lineage>
        <taxon>Bacteria</taxon>
        <taxon>Pseudomonadati</taxon>
        <taxon>Bacteroidota</taxon>
        <taxon>Flavobacteriia</taxon>
        <taxon>Flavobacteriales</taxon>
        <taxon>Flavobacteriaceae</taxon>
        <taxon>Allotamlana</taxon>
    </lineage>
</organism>
<dbReference type="Gene3D" id="3.40.50.1700">
    <property type="entry name" value="Glycoside hydrolase family 3 C-terminal domain"/>
    <property type="match status" value="1"/>
</dbReference>
<comment type="caution">
    <text evidence="4">The sequence shown here is derived from an EMBL/GenBank/DDBJ whole genome shotgun (WGS) entry which is preliminary data.</text>
</comment>
<dbReference type="OrthoDB" id="9805821at2"/>
<dbReference type="Gene3D" id="3.20.20.300">
    <property type="entry name" value="Glycoside hydrolase, family 3, N-terminal domain"/>
    <property type="match status" value="1"/>
</dbReference>
<dbReference type="InterPro" id="IPR036962">
    <property type="entry name" value="Glyco_hydro_3_N_sf"/>
</dbReference>
<evidence type="ECO:0000313" key="5">
    <source>
        <dbReference type="Proteomes" id="UP000308713"/>
    </source>
</evidence>
<evidence type="ECO:0000259" key="3">
    <source>
        <dbReference type="SMART" id="SM01217"/>
    </source>
</evidence>
<dbReference type="FunFam" id="3.40.50.1700:FF:000009">
    <property type="entry name" value="Periplasmic beta-glucosidase"/>
    <property type="match status" value="1"/>
</dbReference>
<dbReference type="InterPro" id="IPR013783">
    <property type="entry name" value="Ig-like_fold"/>
</dbReference>
<dbReference type="InterPro" id="IPR002772">
    <property type="entry name" value="Glyco_hydro_3_C"/>
</dbReference>
<protein>
    <submittedName>
        <fullName evidence="4">Glycosyl hydrolase</fullName>
    </submittedName>
</protein>
<dbReference type="SUPFAM" id="SSF51445">
    <property type="entry name" value="(Trans)glycosidases"/>
    <property type="match status" value="1"/>
</dbReference>
<dbReference type="Pfam" id="PF14310">
    <property type="entry name" value="Fn3-like"/>
    <property type="match status" value="1"/>
</dbReference>
<dbReference type="SUPFAM" id="SSF52279">
    <property type="entry name" value="Beta-D-glucan exohydrolase, C-terminal domain"/>
    <property type="match status" value="1"/>
</dbReference>
<sequence length="735" mass="81814">MIDKKIALVFISVITISTCFSQKTTKNIDSKIEELISQMTLKEKVHQLATQYPNANMRLGIPNISANECLHGIKMNHATVFPQAIAMASTWDLDLIERMGHTVAKESRAFGIHQCYTPMLAVVRDIRWGRTEESYGEDPYLVGKIGSSYIKGLQGMGDKRFDKDHILATAKHFVADGEPMAGDNGAAHDISDYTLHNVHLYPFRLAIEEAQVGAIMPAHHLLNGIPCHANTEILNDVLRNDWGWDGLIVSDNGDLRSLKRVFNHVPDWNHAANVGLEVGIHQELALFQGWNEQRMYGDNLIEAVEKDVVSEDLLNNAVAHVLKTKFELGLFDADVTLDDRFDVIKYPDNGEPEKVSQHDAEMFKKALYVGLAKENWKDIVDNQEHNDLALEVAHKGIVLLKNEDNLLPLSKEKSKKIAVVGPNGSAMRLGGYSPDIPKYYISIVDGIKSYVGNNAEVAFAEGCDFTPSIENIPEAVALAEKSDITIVAIGGSEETCRENQDRDELGLPGPQQKLVEAIHATGKPYIVVLLNGRPLSIEWIAENSKAIVEGWYLGQETGKAIANVLFGEVNPSGKLPISFPRNVGQVPLFYNKLQTGRPRDIYNSNPEPLFHFGYGLSYTTFDFDEPKLSKNTIKVGETATVSTMVKNIGNYKGEEVVQLYIHDKISKRARPLKELKGFKRVALNPGESKEVSIEIGTQQLEYWNDGDWKIEPGAFEIMIGNNSENLKKCTLIVEE</sequence>
<keyword evidence="2 4" id="KW-0378">Hydrolase</keyword>
<dbReference type="InterPro" id="IPR026891">
    <property type="entry name" value="Fn3-like"/>
</dbReference>
<dbReference type="Gene3D" id="2.60.40.10">
    <property type="entry name" value="Immunoglobulins"/>
    <property type="match status" value="1"/>
</dbReference>
<dbReference type="Pfam" id="PF01915">
    <property type="entry name" value="Glyco_hydro_3_C"/>
    <property type="match status" value="1"/>
</dbReference>
<evidence type="ECO:0000256" key="1">
    <source>
        <dbReference type="ARBA" id="ARBA00005336"/>
    </source>
</evidence>
<dbReference type="GO" id="GO:0008422">
    <property type="term" value="F:beta-glucosidase activity"/>
    <property type="evidence" value="ECO:0007669"/>
    <property type="project" value="UniProtKB-ARBA"/>
</dbReference>
<dbReference type="InterPro" id="IPR036881">
    <property type="entry name" value="Glyco_hydro_3_C_sf"/>
</dbReference>
<accession>A0A5C4SEU9</accession>
<dbReference type="InterPro" id="IPR017853">
    <property type="entry name" value="GH"/>
</dbReference>
<dbReference type="GO" id="GO:0005975">
    <property type="term" value="P:carbohydrate metabolic process"/>
    <property type="evidence" value="ECO:0007669"/>
    <property type="project" value="InterPro"/>
</dbReference>
<dbReference type="EMBL" id="VDCS01000019">
    <property type="protein sequence ID" value="TNJ41501.1"/>
    <property type="molecule type" value="Genomic_DNA"/>
</dbReference>
<evidence type="ECO:0000313" key="4">
    <source>
        <dbReference type="EMBL" id="TNJ41501.1"/>
    </source>
</evidence>
<proteinExistence type="inferred from homology"/>